<dbReference type="InterPro" id="IPR036291">
    <property type="entry name" value="NAD(P)-bd_dom_sf"/>
</dbReference>
<dbReference type="KEGG" id="phm:PSMK_03580"/>
<evidence type="ECO:0000259" key="2">
    <source>
        <dbReference type="Pfam" id="PF05368"/>
    </source>
</evidence>
<keyword evidence="4" id="KW-1185">Reference proteome</keyword>
<dbReference type="Pfam" id="PF05368">
    <property type="entry name" value="NmrA"/>
    <property type="match status" value="1"/>
</dbReference>
<dbReference type="PANTHER" id="PTHR48079">
    <property type="entry name" value="PROTEIN YEEZ"/>
    <property type="match status" value="1"/>
</dbReference>
<feature type="region of interest" description="Disordered" evidence="1">
    <location>
        <begin position="308"/>
        <end position="332"/>
    </location>
</feature>
<dbReference type="Gene3D" id="3.40.50.720">
    <property type="entry name" value="NAD(P)-binding Rossmann-like Domain"/>
    <property type="match status" value="1"/>
</dbReference>
<evidence type="ECO:0000256" key="1">
    <source>
        <dbReference type="SAM" id="MobiDB-lite"/>
    </source>
</evidence>
<dbReference type="GO" id="GO:0004029">
    <property type="term" value="F:aldehyde dehydrogenase (NAD+) activity"/>
    <property type="evidence" value="ECO:0007669"/>
    <property type="project" value="TreeGrafter"/>
</dbReference>
<dbReference type="OrthoDB" id="9774199at2"/>
<dbReference type="RefSeq" id="WP_014435737.1">
    <property type="nucleotide sequence ID" value="NC_017080.1"/>
</dbReference>
<dbReference type="InterPro" id="IPR021295">
    <property type="entry name" value="DUF2867"/>
</dbReference>
<organism evidence="3 4">
    <name type="scientific">Phycisphaera mikurensis (strain NBRC 102666 / KCTC 22515 / FYK2301M01)</name>
    <dbReference type="NCBI Taxonomy" id="1142394"/>
    <lineage>
        <taxon>Bacteria</taxon>
        <taxon>Pseudomonadati</taxon>
        <taxon>Planctomycetota</taxon>
        <taxon>Phycisphaerae</taxon>
        <taxon>Phycisphaerales</taxon>
        <taxon>Phycisphaeraceae</taxon>
        <taxon>Phycisphaera</taxon>
    </lineage>
</organism>
<proteinExistence type="predicted"/>
<dbReference type="STRING" id="1142394.PSMK_03580"/>
<dbReference type="eggNOG" id="COG0702">
    <property type="taxonomic scope" value="Bacteria"/>
</dbReference>
<reference evidence="3 4" key="1">
    <citation type="submission" date="2012-02" db="EMBL/GenBank/DDBJ databases">
        <title>Complete genome sequence of Phycisphaera mikurensis NBRC 102666.</title>
        <authorList>
            <person name="Ankai A."/>
            <person name="Hosoyama A."/>
            <person name="Terui Y."/>
            <person name="Sekine M."/>
            <person name="Fukai R."/>
            <person name="Kato Y."/>
            <person name="Nakamura S."/>
            <person name="Yamada-Narita S."/>
            <person name="Kawakoshi A."/>
            <person name="Fukunaga Y."/>
            <person name="Yamazaki S."/>
            <person name="Fujita N."/>
        </authorList>
    </citation>
    <scope>NUCLEOTIDE SEQUENCE [LARGE SCALE GENOMIC DNA]</scope>
    <source>
        <strain evidence="4">NBRC 102666 / KCTC 22515 / FYK2301M01</strain>
    </source>
</reference>
<sequence>MTSTTLVTGATGYIGGRLVPRLLGAGHRVRVLVRGTDSIKGRAWERDVEVVRGDLLDAGSLLPALRGVGTAYYLVHSMTAGEGFEERDRTAAQHFVEACRRGRSEDRLPHVIYLGGLQPAGGEVSAHLSSRAETGAILAAGLPGRVTEFRAGPIIGSGSASFEMVRYLTERLPVMICPSWVDTVVTPVAIRDVLAYLVAAGSPEGPGPAGTLDIGTEPHSFRELMLELAAVRGLRRRIVRVPLVAAGLAARWVSLVTPIPLDLARPLVKGTTRDLIADTAKARRLFPNVRPIPYRRAVELAMERTSSNSVETRWSGAPPDAGDGPASGSVQSKIDDREGVFRDQRILVTAAAPKAVFAAICRIGGPHGYHGWGWAWKLRGLMDAAIGGPGLRRGRRDPDRILEGEALDFWRVERLIAPQECGPGEAALLRLRAEMKVPGVAYLQWESSPCAAGTRIVQTALFEPRGFRGLVYWYAMLPAHGFIFPGMVRGVAKTAVELQAIHEALRQDGKQAAAVAAEAGAPA</sequence>
<dbReference type="HOGENOM" id="CLU_007383_6_11_0"/>
<dbReference type="EMBL" id="AP012338">
    <property type="protein sequence ID" value="BAM02517.1"/>
    <property type="molecule type" value="Genomic_DNA"/>
</dbReference>
<dbReference type="InterPro" id="IPR051783">
    <property type="entry name" value="NAD(P)-dependent_oxidoreduct"/>
</dbReference>
<evidence type="ECO:0000313" key="4">
    <source>
        <dbReference type="Proteomes" id="UP000007881"/>
    </source>
</evidence>
<dbReference type="InterPro" id="IPR008030">
    <property type="entry name" value="NmrA-like"/>
</dbReference>
<protein>
    <recommendedName>
        <fullName evidence="2">NmrA-like domain-containing protein</fullName>
    </recommendedName>
</protein>
<name>I0IB79_PHYMF</name>
<dbReference type="AlphaFoldDB" id="I0IB79"/>
<dbReference type="PATRIC" id="fig|1142394.8.peg.365"/>
<dbReference type="SUPFAM" id="SSF51735">
    <property type="entry name" value="NAD(P)-binding Rossmann-fold domains"/>
    <property type="match status" value="1"/>
</dbReference>
<evidence type="ECO:0000313" key="3">
    <source>
        <dbReference type="EMBL" id="BAM02517.1"/>
    </source>
</evidence>
<accession>I0IB79</accession>
<feature type="domain" description="NmrA-like" evidence="2">
    <location>
        <begin position="1"/>
        <end position="76"/>
    </location>
</feature>
<dbReference type="PANTHER" id="PTHR48079:SF6">
    <property type="entry name" value="NAD(P)-BINDING DOMAIN-CONTAINING PROTEIN-RELATED"/>
    <property type="match status" value="1"/>
</dbReference>
<dbReference type="Pfam" id="PF11066">
    <property type="entry name" value="DUF2867"/>
    <property type="match status" value="1"/>
</dbReference>
<dbReference type="GO" id="GO:0005737">
    <property type="term" value="C:cytoplasm"/>
    <property type="evidence" value="ECO:0007669"/>
    <property type="project" value="TreeGrafter"/>
</dbReference>
<dbReference type="Proteomes" id="UP000007881">
    <property type="component" value="Chromosome"/>
</dbReference>
<gene>
    <name evidence="3" type="ordered locus">PSMK_03580</name>
</gene>